<evidence type="ECO:0000313" key="1">
    <source>
        <dbReference type="EMBL" id="GIZ04616.1"/>
    </source>
</evidence>
<protein>
    <submittedName>
        <fullName evidence="1">Uncharacterized protein</fullName>
    </submittedName>
</protein>
<dbReference type="AlphaFoldDB" id="A0AAV4YDZ5"/>
<reference evidence="1 2" key="1">
    <citation type="submission" date="2021-06" db="EMBL/GenBank/DDBJ databases">
        <title>Caerostris extrusa draft genome.</title>
        <authorList>
            <person name="Kono N."/>
            <person name="Arakawa K."/>
        </authorList>
    </citation>
    <scope>NUCLEOTIDE SEQUENCE [LARGE SCALE GENOMIC DNA]</scope>
</reference>
<sequence>MISTLINSFNAFLEARVTLSNRITMFYQSKLKIFARTECREDLYKTFVDHNGKVPNGKKLFLHYSSEDPCCSVDWNSILLSCLARLQGQ</sequence>
<dbReference type="EMBL" id="BPLR01001765">
    <property type="protein sequence ID" value="GIZ04616.1"/>
    <property type="molecule type" value="Genomic_DNA"/>
</dbReference>
<evidence type="ECO:0000313" key="2">
    <source>
        <dbReference type="Proteomes" id="UP001054945"/>
    </source>
</evidence>
<organism evidence="1 2">
    <name type="scientific">Caerostris extrusa</name>
    <name type="common">Bark spider</name>
    <name type="synonym">Caerostris bankana</name>
    <dbReference type="NCBI Taxonomy" id="172846"/>
    <lineage>
        <taxon>Eukaryota</taxon>
        <taxon>Metazoa</taxon>
        <taxon>Ecdysozoa</taxon>
        <taxon>Arthropoda</taxon>
        <taxon>Chelicerata</taxon>
        <taxon>Arachnida</taxon>
        <taxon>Araneae</taxon>
        <taxon>Araneomorphae</taxon>
        <taxon>Entelegynae</taxon>
        <taxon>Araneoidea</taxon>
        <taxon>Araneidae</taxon>
        <taxon>Caerostris</taxon>
    </lineage>
</organism>
<dbReference type="Proteomes" id="UP001054945">
    <property type="component" value="Unassembled WGS sequence"/>
</dbReference>
<name>A0AAV4YDZ5_CAEEX</name>
<comment type="caution">
    <text evidence="1">The sequence shown here is derived from an EMBL/GenBank/DDBJ whole genome shotgun (WGS) entry which is preliminary data.</text>
</comment>
<gene>
    <name evidence="1" type="ORF">CEXT_622241</name>
</gene>
<proteinExistence type="predicted"/>
<accession>A0AAV4YDZ5</accession>
<keyword evidence="2" id="KW-1185">Reference proteome</keyword>